<dbReference type="RefSeq" id="XP_009852925.1">
    <property type="nucleotide sequence ID" value="XM_009854623.1"/>
</dbReference>
<keyword evidence="2" id="KW-1185">Reference proteome</keyword>
<accession>F8MSA2</accession>
<protein>
    <submittedName>
        <fullName evidence="1">Uncharacterized protein</fullName>
    </submittedName>
</protein>
<name>F8MSA2_NEUT8</name>
<dbReference type="KEGG" id="nte:NEUTE1DRAFT117647"/>
<reference evidence="2" key="1">
    <citation type="journal article" date="2011" name="Genetics">
        <title>Massive changes in genome architecture accompany the transition to self-fertility in the filamentous fungus Neurospora tetrasperma.</title>
        <authorList>
            <person name="Ellison C.E."/>
            <person name="Stajich J.E."/>
            <person name="Jacobson D.J."/>
            <person name="Natvig D.O."/>
            <person name="Lapidus A."/>
            <person name="Foster B."/>
            <person name="Aerts A."/>
            <person name="Riley R."/>
            <person name="Lindquist E.A."/>
            <person name="Grigoriev I.V."/>
            <person name="Taylor J.W."/>
        </authorList>
    </citation>
    <scope>NUCLEOTIDE SEQUENCE [LARGE SCALE GENOMIC DNA]</scope>
    <source>
        <strain evidence="2">FGSC 2508 / P0657</strain>
    </source>
</reference>
<sequence>MSIERVRGQGAASRCLELVLLEHSEQLAQANRSSDYISFLGRMKKTGSERAWTRDLGYIACDHI</sequence>
<dbReference type="HOGENOM" id="CLU_2868210_0_0_1"/>
<evidence type="ECO:0000313" key="1">
    <source>
        <dbReference type="EMBL" id="EGO55043.1"/>
    </source>
</evidence>
<dbReference type="VEuPathDB" id="FungiDB:NEUTE1DRAFT_117647"/>
<evidence type="ECO:0000313" key="2">
    <source>
        <dbReference type="Proteomes" id="UP000008065"/>
    </source>
</evidence>
<dbReference type="EMBL" id="GL891306">
    <property type="protein sequence ID" value="EGO55043.1"/>
    <property type="molecule type" value="Genomic_DNA"/>
</dbReference>
<proteinExistence type="predicted"/>
<gene>
    <name evidence="1" type="ORF">NEUTE1DRAFT_117647</name>
</gene>
<dbReference type="GeneID" id="20823348"/>
<organism evidence="1 2">
    <name type="scientific">Neurospora tetrasperma (strain FGSC 2508 / ATCC MYA-4615 / P0657)</name>
    <dbReference type="NCBI Taxonomy" id="510951"/>
    <lineage>
        <taxon>Eukaryota</taxon>
        <taxon>Fungi</taxon>
        <taxon>Dikarya</taxon>
        <taxon>Ascomycota</taxon>
        <taxon>Pezizomycotina</taxon>
        <taxon>Sordariomycetes</taxon>
        <taxon>Sordariomycetidae</taxon>
        <taxon>Sordariales</taxon>
        <taxon>Sordariaceae</taxon>
        <taxon>Neurospora</taxon>
    </lineage>
</organism>
<dbReference type="Proteomes" id="UP000008065">
    <property type="component" value="Unassembled WGS sequence"/>
</dbReference>
<dbReference type="AlphaFoldDB" id="F8MSA2"/>